<dbReference type="EMBL" id="LT607751">
    <property type="protein sequence ID" value="SCG78136.1"/>
    <property type="molecule type" value="Genomic_DNA"/>
</dbReference>
<feature type="transmembrane region" description="Helical" evidence="2">
    <location>
        <begin position="86"/>
        <end position="108"/>
    </location>
</feature>
<feature type="compositionally biased region" description="Basic and acidic residues" evidence="1">
    <location>
        <begin position="756"/>
        <end position="765"/>
    </location>
</feature>
<feature type="transmembrane region" description="Helical" evidence="2">
    <location>
        <begin position="256"/>
        <end position="280"/>
    </location>
</feature>
<name>A0A1C5K6R1_9ACTN</name>
<proteinExistence type="predicted"/>
<feature type="compositionally biased region" description="Low complexity" evidence="1">
    <location>
        <begin position="712"/>
        <end position="721"/>
    </location>
</feature>
<keyword evidence="2" id="KW-1133">Transmembrane helix</keyword>
<feature type="compositionally biased region" description="Low complexity" evidence="1">
    <location>
        <begin position="541"/>
        <end position="552"/>
    </location>
</feature>
<feature type="transmembrane region" description="Helical" evidence="2">
    <location>
        <begin position="120"/>
        <end position="142"/>
    </location>
</feature>
<evidence type="ECO:0000313" key="3">
    <source>
        <dbReference type="EMBL" id="SCG78136.1"/>
    </source>
</evidence>
<feature type="compositionally biased region" description="Low complexity" evidence="1">
    <location>
        <begin position="645"/>
        <end position="660"/>
    </location>
</feature>
<feature type="compositionally biased region" description="Low complexity" evidence="1">
    <location>
        <begin position="489"/>
        <end position="516"/>
    </location>
</feature>
<evidence type="ECO:0000256" key="1">
    <source>
        <dbReference type="SAM" id="MobiDB-lite"/>
    </source>
</evidence>
<feature type="transmembrane region" description="Helical" evidence="2">
    <location>
        <begin position="149"/>
        <end position="170"/>
    </location>
</feature>
<gene>
    <name evidence="3" type="ORF">GA0074704_5575</name>
</gene>
<keyword evidence="4" id="KW-1185">Reference proteome</keyword>
<dbReference type="Proteomes" id="UP000198210">
    <property type="component" value="Chromosome I"/>
</dbReference>
<feature type="compositionally biased region" description="Low complexity" evidence="1">
    <location>
        <begin position="801"/>
        <end position="817"/>
    </location>
</feature>
<feature type="compositionally biased region" description="Low complexity" evidence="1">
    <location>
        <begin position="457"/>
        <end position="477"/>
    </location>
</feature>
<sequence length="909" mass="89794">MANRTWGRPLLTALGASVLAGAGQLGIAYGFGIVRLTGAFTDGSVNRWPAQLVWVGWFAAIAAVTGAVVTERLARRDGPPAETAQQLAVAGAAALGSTVVAPLCMQPARAADLLTVDPVWAVGICAVLGAVAGAAAALAVLVRPPLGWNVALVAAAVWLLAVVSVAPSLAGSGPLPTVRLGVLEPSWLAPDAAERLAMLILPAVALLGGAATGALARWRGEPPLVSGGSGAAGPVLVAFAYLSAGPGETVDRYQLAPYYGALIAVAAGVLGSTAATLLRWPLLSTAGTRQDTLEPTDILRPLPTGAGLPAAETVATRAPASGPAATDLFESARPVPGATPPHWDWPATDTQTATPGARPVTTAAGPTAAHLALDAPATPGPTAVEGSTAPADGQRNAPGGAHPPAADTTDPSSTPTAPATGLPGDADEPAGARAEALTPAVTGVGGTEPDATTDGQPTSPQTSAAGTAAAPASTRRSSPARRRSDRTTRATGARTEVADGTTTPAATAAEPALAGPSGRTGPPSDPTADVTTAGDSGGDAAGPDDVPGAAPTTAAPRKELPKATPPVPTGRPRKGARTAGRTAAGPATPPAAVSDATGPVATSQDVPADATNEGATATASSQGTAASATSRSTEVDASASAATKPETVPAVPEAAPVAATRPKRPRGSRAGAAAGPAGGAATPSPTVPASGDTDPAREAAGQPGPEPVGPDTTAPAPASPTVAFSGLTGQGAGRPVPVPAWPVTPTPATLPPAADRGARVERTEPSGDAPAPRPRHRAPLPDLDRAGNWDAFGNGFRRTAPEAAAPGVAARPAGEEPSVPRQAEGPAEKTEPATAEPAAERPRQKRGLFRRNRPRPAEPAAVPPADEPLPAKDEEYVDWVTGLAKPTPEAESGGSERRSLRSTGRHHRD</sequence>
<accession>A0A1C5K6R1</accession>
<feature type="compositionally biased region" description="Pro residues" evidence="1">
    <location>
        <begin position="736"/>
        <end position="750"/>
    </location>
</feature>
<feature type="compositionally biased region" description="Low complexity" evidence="1">
    <location>
        <begin position="668"/>
        <end position="691"/>
    </location>
</feature>
<keyword evidence="2" id="KW-0812">Transmembrane</keyword>
<feature type="compositionally biased region" description="Low complexity" evidence="1">
    <location>
        <begin position="615"/>
        <end position="632"/>
    </location>
</feature>
<feature type="compositionally biased region" description="Basic residues" evidence="1">
    <location>
        <begin position="843"/>
        <end position="854"/>
    </location>
</feature>
<evidence type="ECO:0000313" key="4">
    <source>
        <dbReference type="Proteomes" id="UP000198210"/>
    </source>
</evidence>
<feature type="compositionally biased region" description="Low complexity" evidence="1">
    <location>
        <begin position="577"/>
        <end position="592"/>
    </location>
</feature>
<evidence type="ECO:0000256" key="2">
    <source>
        <dbReference type="SAM" id="Phobius"/>
    </source>
</evidence>
<dbReference type="AlphaFoldDB" id="A0A1C5K6R1"/>
<feature type="region of interest" description="Disordered" evidence="1">
    <location>
        <begin position="318"/>
        <end position="909"/>
    </location>
</feature>
<dbReference type="RefSeq" id="WP_088973215.1">
    <property type="nucleotide sequence ID" value="NZ_JBHLYF010000033.1"/>
</dbReference>
<feature type="transmembrane region" description="Helical" evidence="2">
    <location>
        <begin position="223"/>
        <end position="244"/>
    </location>
</feature>
<feature type="transmembrane region" description="Helical" evidence="2">
    <location>
        <begin position="52"/>
        <end position="74"/>
    </location>
</feature>
<organism evidence="3 4">
    <name type="scientific">Micromonospora siamensis</name>
    <dbReference type="NCBI Taxonomy" id="299152"/>
    <lineage>
        <taxon>Bacteria</taxon>
        <taxon>Bacillati</taxon>
        <taxon>Actinomycetota</taxon>
        <taxon>Actinomycetes</taxon>
        <taxon>Micromonosporales</taxon>
        <taxon>Micromonosporaceae</taxon>
        <taxon>Micromonospora</taxon>
    </lineage>
</organism>
<feature type="compositionally biased region" description="Low complexity" evidence="1">
    <location>
        <begin position="403"/>
        <end position="420"/>
    </location>
</feature>
<keyword evidence="2" id="KW-0472">Membrane</keyword>
<protein>
    <submittedName>
        <fullName evidence="3">Uncharacterized protein</fullName>
    </submittedName>
</protein>
<reference evidence="3 4" key="1">
    <citation type="submission" date="2016-06" db="EMBL/GenBank/DDBJ databases">
        <authorList>
            <person name="Kjaerup R.B."/>
            <person name="Dalgaard T.S."/>
            <person name="Juul-Madsen H.R."/>
        </authorList>
    </citation>
    <scope>NUCLEOTIDE SEQUENCE [LARGE SCALE GENOMIC DNA]</scope>
    <source>
        <strain evidence="3 4">DSM 45097</strain>
    </source>
</reference>